<keyword evidence="2" id="KW-0736">Signalosome</keyword>
<organism evidence="4">
    <name type="scientific">Blastobotrys adeninivorans</name>
    <name type="common">Yeast</name>
    <name type="synonym">Arxula adeninivorans</name>
    <dbReference type="NCBI Taxonomy" id="409370"/>
    <lineage>
        <taxon>Eukaryota</taxon>
        <taxon>Fungi</taxon>
        <taxon>Dikarya</taxon>
        <taxon>Ascomycota</taxon>
        <taxon>Saccharomycotina</taxon>
        <taxon>Dipodascomycetes</taxon>
        <taxon>Dipodascales</taxon>
        <taxon>Trichomonascaceae</taxon>
        <taxon>Blastobotrys</taxon>
    </lineage>
</organism>
<dbReference type="AlphaFoldDB" id="A0A060TEJ5"/>
<sequence length="221" mass="25403">MDQILSLYNSASQNMTAAIAEDLIRRAINAPKLYTFGEFYQLIRKKVDSEPGLQDPSVLAWLGLLVIFTYGTWQDYLIEREAGRVPELDEAQTTKLKELTLASLASQTRRLHYSDICDVLDIERSQLESFLVDAIYSGLVTGKLDTKRQLLEVESVVGRDVDERRVTEMDGVLDGWLERTAALLRDTESYIDRTRRESLSRTREVQEYNEYVARLNDNVRT</sequence>
<feature type="domain" description="PCI" evidence="3">
    <location>
        <begin position="1"/>
        <end position="158"/>
    </location>
</feature>
<evidence type="ECO:0000313" key="4">
    <source>
        <dbReference type="EMBL" id="CDP37292.1"/>
    </source>
</evidence>
<evidence type="ECO:0000259" key="3">
    <source>
        <dbReference type="PROSITE" id="PS50250"/>
    </source>
</evidence>
<dbReference type="PhylomeDB" id="A0A060TEJ5"/>
<accession>A0A060TEJ5</accession>
<name>A0A060TEJ5_BLAAD</name>
<dbReference type="SMART" id="SM00088">
    <property type="entry name" value="PINT"/>
    <property type="match status" value="1"/>
</dbReference>
<dbReference type="PROSITE" id="PS50250">
    <property type="entry name" value="PCI"/>
    <property type="match status" value="1"/>
</dbReference>
<dbReference type="InterPro" id="IPR045237">
    <property type="entry name" value="COPS7/eIF3m"/>
</dbReference>
<evidence type="ECO:0000256" key="1">
    <source>
        <dbReference type="ARBA" id="ARBA00008482"/>
    </source>
</evidence>
<proteinExistence type="inferred from homology"/>
<comment type="similarity">
    <text evidence="1">Belongs to the CSN7/EIF3M family. CSN7 subfamily.</text>
</comment>
<dbReference type="EMBL" id="HG937694">
    <property type="protein sequence ID" value="CDP37292.1"/>
    <property type="molecule type" value="Genomic_DNA"/>
</dbReference>
<reference evidence="4" key="1">
    <citation type="submission" date="2014-02" db="EMBL/GenBank/DDBJ databases">
        <authorList>
            <person name="Genoscope - CEA"/>
        </authorList>
    </citation>
    <scope>NUCLEOTIDE SEQUENCE</scope>
    <source>
        <strain evidence="4">LS3</strain>
    </source>
</reference>
<dbReference type="GO" id="GO:0008180">
    <property type="term" value="C:COP9 signalosome"/>
    <property type="evidence" value="ECO:0007669"/>
    <property type="project" value="UniProtKB-KW"/>
</dbReference>
<reference evidence="4" key="2">
    <citation type="submission" date="2014-06" db="EMBL/GenBank/DDBJ databases">
        <title>The complete genome of Blastobotrys (Arxula) adeninivorans LS3 - a yeast of biotechnological interest.</title>
        <authorList>
            <person name="Kunze G."/>
            <person name="Gaillardin C."/>
            <person name="Czernicka M."/>
            <person name="Durrens P."/>
            <person name="Martin T."/>
            <person name="Boer E."/>
            <person name="Gabaldon T."/>
            <person name="Cruz J."/>
            <person name="Talla E."/>
            <person name="Marck C."/>
            <person name="Goffeau A."/>
            <person name="Barbe V."/>
            <person name="Baret P."/>
            <person name="Baronian K."/>
            <person name="Beier S."/>
            <person name="Bleykasten C."/>
            <person name="Bode R."/>
            <person name="Casaregola S."/>
            <person name="Despons L."/>
            <person name="Fairhead C."/>
            <person name="Giersberg M."/>
            <person name="Gierski P."/>
            <person name="Hahnel U."/>
            <person name="Hartmann A."/>
            <person name="Jankowska D."/>
            <person name="Jubin C."/>
            <person name="Jung P."/>
            <person name="Lafontaine I."/>
            <person name="Leh-Louis V."/>
            <person name="Lemaire M."/>
            <person name="Marcet-Houben M."/>
            <person name="Mascher M."/>
            <person name="Morel G."/>
            <person name="Richard G.-F."/>
            <person name="Riechen J."/>
            <person name="Sacerdot C."/>
            <person name="Sarkar A."/>
            <person name="Savel G."/>
            <person name="Schacherer J."/>
            <person name="Sherman D."/>
            <person name="Straub M.-L."/>
            <person name="Stein N."/>
            <person name="Thierry A."/>
            <person name="Trautwein-Schult A."/>
            <person name="Westhof E."/>
            <person name="Worch S."/>
            <person name="Dujon B."/>
            <person name="Souciet J.-L."/>
            <person name="Wincker P."/>
            <person name="Scholz U."/>
            <person name="Neuveglise N."/>
        </authorList>
    </citation>
    <scope>NUCLEOTIDE SEQUENCE</scope>
    <source>
        <strain evidence="4">LS3</strain>
    </source>
</reference>
<dbReference type="InterPro" id="IPR000717">
    <property type="entry name" value="PCI_dom"/>
</dbReference>
<evidence type="ECO:0000256" key="2">
    <source>
        <dbReference type="ARBA" id="ARBA00022790"/>
    </source>
</evidence>
<dbReference type="PANTHER" id="PTHR15350:SF5">
    <property type="entry name" value="COP9 SIGNALOSOME COMPLEX SUBUNIT 7"/>
    <property type="match status" value="1"/>
</dbReference>
<gene>
    <name evidence="4" type="ORF">GNLVRS02_ARAD1D08140g</name>
</gene>
<protein>
    <submittedName>
        <fullName evidence="4">ARAD1D08140p</fullName>
    </submittedName>
</protein>
<dbReference type="PANTHER" id="PTHR15350">
    <property type="entry name" value="COP9 SIGNALOSOME COMPLEX SUBUNIT 7/DENDRITIC CELL PROTEIN GA17"/>
    <property type="match status" value="1"/>
</dbReference>
<dbReference type="Pfam" id="PF01399">
    <property type="entry name" value="PCI"/>
    <property type="match status" value="1"/>
</dbReference>